<name>A0A3S0KYC4_9PROT</name>
<dbReference type="SUPFAM" id="SSF53850">
    <property type="entry name" value="Periplasmic binding protein-like II"/>
    <property type="match status" value="1"/>
</dbReference>
<dbReference type="CDD" id="cd05466">
    <property type="entry name" value="PBP2_LTTR_substrate"/>
    <property type="match status" value="1"/>
</dbReference>
<evidence type="ECO:0000313" key="7">
    <source>
        <dbReference type="EMBL" id="RTR20180.1"/>
    </source>
</evidence>
<evidence type="ECO:0000256" key="1">
    <source>
        <dbReference type="ARBA" id="ARBA00009437"/>
    </source>
</evidence>
<accession>A0A3S0KYC4</accession>
<dbReference type="PANTHER" id="PTHR30126">
    <property type="entry name" value="HTH-TYPE TRANSCRIPTIONAL REGULATOR"/>
    <property type="match status" value="1"/>
</dbReference>
<dbReference type="InterPro" id="IPR036390">
    <property type="entry name" value="WH_DNA-bd_sf"/>
</dbReference>
<dbReference type="InterPro" id="IPR036388">
    <property type="entry name" value="WH-like_DNA-bd_sf"/>
</dbReference>
<dbReference type="InterPro" id="IPR005119">
    <property type="entry name" value="LysR_subst-bd"/>
</dbReference>
<keyword evidence="2" id="KW-0805">Transcription regulation</keyword>
<feature type="region of interest" description="Disordered" evidence="5">
    <location>
        <begin position="176"/>
        <end position="198"/>
    </location>
</feature>
<feature type="compositionally biased region" description="Pro residues" evidence="5">
    <location>
        <begin position="186"/>
        <end position="195"/>
    </location>
</feature>
<evidence type="ECO:0000256" key="3">
    <source>
        <dbReference type="ARBA" id="ARBA00023125"/>
    </source>
</evidence>
<gene>
    <name evidence="7" type="ORF">EJ903_11610</name>
</gene>
<dbReference type="RefSeq" id="WP_126615305.1">
    <property type="nucleotide sequence ID" value="NZ_JBHUCY010000033.1"/>
</dbReference>
<keyword evidence="3" id="KW-0238">DNA-binding</keyword>
<dbReference type="Pfam" id="PF03466">
    <property type="entry name" value="LysR_substrate"/>
    <property type="match status" value="1"/>
</dbReference>
<keyword evidence="8" id="KW-1185">Reference proteome</keyword>
<dbReference type="SUPFAM" id="SSF46785">
    <property type="entry name" value="Winged helix' DNA-binding domain"/>
    <property type="match status" value="1"/>
</dbReference>
<dbReference type="OrthoDB" id="528082at2"/>
<dbReference type="Pfam" id="PF00126">
    <property type="entry name" value="HTH_1"/>
    <property type="match status" value="1"/>
</dbReference>
<dbReference type="AlphaFoldDB" id="A0A3S0KYC4"/>
<dbReference type="PROSITE" id="PS50931">
    <property type="entry name" value="HTH_LYSR"/>
    <property type="match status" value="1"/>
</dbReference>
<dbReference type="GO" id="GO:0000976">
    <property type="term" value="F:transcription cis-regulatory region binding"/>
    <property type="evidence" value="ECO:0007669"/>
    <property type="project" value="TreeGrafter"/>
</dbReference>
<dbReference type="EMBL" id="RXMA01000009">
    <property type="protein sequence ID" value="RTR20180.1"/>
    <property type="molecule type" value="Genomic_DNA"/>
</dbReference>
<dbReference type="GO" id="GO:0003700">
    <property type="term" value="F:DNA-binding transcription factor activity"/>
    <property type="evidence" value="ECO:0007669"/>
    <property type="project" value="InterPro"/>
</dbReference>
<evidence type="ECO:0000259" key="6">
    <source>
        <dbReference type="PROSITE" id="PS50931"/>
    </source>
</evidence>
<evidence type="ECO:0000313" key="8">
    <source>
        <dbReference type="Proteomes" id="UP000277007"/>
    </source>
</evidence>
<protein>
    <submittedName>
        <fullName evidence="7">LysR family transcriptional regulator</fullName>
    </submittedName>
</protein>
<comment type="similarity">
    <text evidence="1">Belongs to the LysR transcriptional regulatory family.</text>
</comment>
<feature type="domain" description="HTH lysR-type" evidence="6">
    <location>
        <begin position="1"/>
        <end position="58"/>
    </location>
</feature>
<keyword evidence="4" id="KW-0804">Transcription</keyword>
<proteinExistence type="inferred from homology"/>
<dbReference type="PANTHER" id="PTHR30126:SF2">
    <property type="entry name" value="HTH-TYPE TRANSCRIPTIONAL REGULATOR YJIE"/>
    <property type="match status" value="1"/>
</dbReference>
<dbReference type="Gene3D" id="1.10.10.10">
    <property type="entry name" value="Winged helix-like DNA-binding domain superfamily/Winged helix DNA-binding domain"/>
    <property type="match status" value="1"/>
</dbReference>
<sequence length="334" mass="36269">MDLSWLDDFLAVIDGGGLPRAADARHLTPDALARRLRALEDWVGAPLFEREDGTFTLTDAGRRFRPVAEEVLRRLLQGREETRAVAQADATALRFATTPALALTVFPSWLRGLEQKGRLGSVSLTSDGLEAGEQALLSGRVQFLLCHAHPATPRPRQSGDALQSILVGTDRLLPVCAPDAEGQPRHPLPGRPESPLPALSYSRESGLGRILEAVRNAAPPPDSGSTPITPLWLNTVFTAPTTPILRTLARDGRGVAWLPESLIAEDLARGRLVAAGESAWAVPLQIRLVRHRARQSKAMEGFWSLAVEAALWRADARAPEPILNGVEIFTEKDM</sequence>
<dbReference type="InterPro" id="IPR000847">
    <property type="entry name" value="LysR_HTH_N"/>
</dbReference>
<evidence type="ECO:0000256" key="2">
    <source>
        <dbReference type="ARBA" id="ARBA00023015"/>
    </source>
</evidence>
<evidence type="ECO:0000256" key="4">
    <source>
        <dbReference type="ARBA" id="ARBA00023163"/>
    </source>
</evidence>
<dbReference type="Gene3D" id="3.40.190.290">
    <property type="match status" value="1"/>
</dbReference>
<evidence type="ECO:0000256" key="5">
    <source>
        <dbReference type="SAM" id="MobiDB-lite"/>
    </source>
</evidence>
<dbReference type="Proteomes" id="UP000277007">
    <property type="component" value="Unassembled WGS sequence"/>
</dbReference>
<reference evidence="7 8" key="1">
    <citation type="submission" date="2018-12" db="EMBL/GenBank/DDBJ databases">
        <authorList>
            <person name="Yang Y."/>
        </authorList>
    </citation>
    <scope>NUCLEOTIDE SEQUENCE [LARGE SCALE GENOMIC DNA]</scope>
    <source>
        <strain evidence="7 8">L-25-5w-1</strain>
    </source>
</reference>
<organism evidence="7 8">
    <name type="scientific">Azospirillum griseum</name>
    <dbReference type="NCBI Taxonomy" id="2496639"/>
    <lineage>
        <taxon>Bacteria</taxon>
        <taxon>Pseudomonadati</taxon>
        <taxon>Pseudomonadota</taxon>
        <taxon>Alphaproteobacteria</taxon>
        <taxon>Rhodospirillales</taxon>
        <taxon>Azospirillaceae</taxon>
        <taxon>Azospirillum</taxon>
    </lineage>
</organism>
<comment type="caution">
    <text evidence="7">The sequence shown here is derived from an EMBL/GenBank/DDBJ whole genome shotgun (WGS) entry which is preliminary data.</text>
</comment>